<evidence type="ECO:0000256" key="1">
    <source>
        <dbReference type="SAM" id="MobiDB-lite"/>
    </source>
</evidence>
<dbReference type="EMBL" id="MK072509">
    <property type="protein sequence ID" value="AYV86571.1"/>
    <property type="molecule type" value="Genomic_DNA"/>
</dbReference>
<sequence length="42" mass="5042">MVEIKQKKDANQTNKKKQSHKIEYRVRQVTAKKFVQQQGRRG</sequence>
<accession>A0A3G5AJH1</accession>
<feature type="region of interest" description="Disordered" evidence="1">
    <location>
        <begin position="1"/>
        <end position="25"/>
    </location>
</feature>
<reference evidence="2" key="1">
    <citation type="submission" date="2018-10" db="EMBL/GenBank/DDBJ databases">
        <title>Hidden diversity of soil giant viruses.</title>
        <authorList>
            <person name="Schulz F."/>
            <person name="Alteio L."/>
            <person name="Goudeau D."/>
            <person name="Ryan E.M."/>
            <person name="Malmstrom R.R."/>
            <person name="Blanchard J."/>
            <person name="Woyke T."/>
        </authorList>
    </citation>
    <scope>NUCLEOTIDE SEQUENCE</scope>
    <source>
        <strain evidence="2">SYV1</strain>
    </source>
</reference>
<name>A0A3G5AJH1_9VIRU</name>
<organism evidence="2">
    <name type="scientific">Sylvanvirus sp</name>
    <dbReference type="NCBI Taxonomy" id="2487774"/>
    <lineage>
        <taxon>Viruses</taxon>
    </lineage>
</organism>
<feature type="compositionally biased region" description="Basic and acidic residues" evidence="1">
    <location>
        <begin position="1"/>
        <end position="10"/>
    </location>
</feature>
<evidence type="ECO:0000313" key="2">
    <source>
        <dbReference type="EMBL" id="AYV86571.1"/>
    </source>
</evidence>
<proteinExistence type="predicted"/>
<protein>
    <submittedName>
        <fullName evidence="2">Uncharacterized protein</fullName>
    </submittedName>
</protein>
<gene>
    <name evidence="2" type="ORF">Sylvanvirus3_25</name>
</gene>